<keyword evidence="2" id="KW-0732">Signal</keyword>
<name>A0A4Q2V304_FUSOX</name>
<protein>
    <submittedName>
        <fullName evidence="3">Uncharacterized protein</fullName>
    </submittedName>
</protein>
<dbReference type="PANTHER" id="PTHR11552">
    <property type="entry name" value="GLUCOSE-METHANOL-CHOLINE GMC OXIDOREDUCTASE"/>
    <property type="match status" value="1"/>
</dbReference>
<dbReference type="Gene3D" id="3.50.50.60">
    <property type="entry name" value="FAD/NAD(P)-binding domain"/>
    <property type="match status" value="1"/>
</dbReference>
<evidence type="ECO:0000313" key="4">
    <source>
        <dbReference type="Proteomes" id="UP000290540"/>
    </source>
</evidence>
<accession>A0A4Q2V304</accession>
<evidence type="ECO:0000313" key="3">
    <source>
        <dbReference type="EMBL" id="RYC81365.1"/>
    </source>
</evidence>
<dbReference type="Pfam" id="PF13450">
    <property type="entry name" value="NAD_binding_8"/>
    <property type="match status" value="1"/>
</dbReference>
<evidence type="ECO:0000256" key="1">
    <source>
        <dbReference type="ARBA" id="ARBA00010790"/>
    </source>
</evidence>
<proteinExistence type="inferred from homology"/>
<comment type="similarity">
    <text evidence="1">Belongs to the GMC oxidoreductase family.</text>
</comment>
<dbReference type="GO" id="GO:0016491">
    <property type="term" value="F:oxidoreductase activity"/>
    <property type="evidence" value="ECO:0007669"/>
    <property type="project" value="TreeGrafter"/>
</dbReference>
<feature type="chain" id="PRO_5020740524" evidence="2">
    <location>
        <begin position="26"/>
        <end position="125"/>
    </location>
</feature>
<comment type="caution">
    <text evidence="3">The sequence shown here is derived from an EMBL/GenBank/DDBJ whole genome shotgun (WGS) entry which is preliminary data.</text>
</comment>
<dbReference type="GO" id="GO:0050660">
    <property type="term" value="F:flavin adenine dinucleotide binding"/>
    <property type="evidence" value="ECO:0007669"/>
    <property type="project" value="InterPro"/>
</dbReference>
<dbReference type="PANTHER" id="PTHR11552:SF147">
    <property type="entry name" value="CHOLINE DEHYDROGENASE, MITOCHONDRIAL"/>
    <property type="match status" value="1"/>
</dbReference>
<reference evidence="3 4" key="1">
    <citation type="submission" date="2016-12" db="EMBL/GenBank/DDBJ databases">
        <title>Draft genome sequence of Fusarium oxysporum causing rot on Narcissus.</title>
        <authorList>
            <person name="Armitage A.D."/>
            <person name="Taylor A."/>
            <person name="Clarkson J.P."/>
            <person name="Harrison R.J."/>
            <person name="Jackson A.C."/>
        </authorList>
    </citation>
    <scope>NUCLEOTIDE SEQUENCE [LARGE SCALE GENOMIC DNA]</scope>
    <source>
        <strain evidence="3 4">N139</strain>
    </source>
</reference>
<dbReference type="InterPro" id="IPR012132">
    <property type="entry name" value="GMC_OxRdtase"/>
</dbReference>
<dbReference type="SUPFAM" id="SSF51905">
    <property type="entry name" value="FAD/NAD(P)-binding domain"/>
    <property type="match status" value="1"/>
</dbReference>
<feature type="signal peptide" evidence="2">
    <location>
        <begin position="1"/>
        <end position="25"/>
    </location>
</feature>
<sequence length="125" mass="13136">MAASGWNCSSMFLFLVTLLVSLSNALPAQDLKRQDVGSHDFIIVGGGTAGLALAARLTEDGTHSVLVLEAGARPDTVASYRIPGANQQVLGSAIDWSFGTLPQPSLNGRQLIYNQGRCLGGQFCD</sequence>
<dbReference type="EMBL" id="MQTW01000251">
    <property type="protein sequence ID" value="RYC81365.1"/>
    <property type="molecule type" value="Genomic_DNA"/>
</dbReference>
<evidence type="ECO:0000256" key="2">
    <source>
        <dbReference type="SAM" id="SignalP"/>
    </source>
</evidence>
<gene>
    <name evidence="3" type="ORF">BFJ63_vAg15735</name>
</gene>
<organism evidence="3 4">
    <name type="scientific">Fusarium oxysporum f. sp. narcissi</name>
    <dbReference type="NCBI Taxonomy" id="451672"/>
    <lineage>
        <taxon>Eukaryota</taxon>
        <taxon>Fungi</taxon>
        <taxon>Dikarya</taxon>
        <taxon>Ascomycota</taxon>
        <taxon>Pezizomycotina</taxon>
        <taxon>Sordariomycetes</taxon>
        <taxon>Hypocreomycetidae</taxon>
        <taxon>Hypocreales</taxon>
        <taxon>Nectriaceae</taxon>
        <taxon>Fusarium</taxon>
        <taxon>Fusarium oxysporum species complex</taxon>
    </lineage>
</organism>
<dbReference type="InterPro" id="IPR036188">
    <property type="entry name" value="FAD/NAD-bd_sf"/>
</dbReference>
<dbReference type="AlphaFoldDB" id="A0A4Q2V304"/>
<dbReference type="Proteomes" id="UP000290540">
    <property type="component" value="Unassembled WGS sequence"/>
</dbReference>